<keyword evidence="4" id="KW-1185">Reference proteome</keyword>
<name>A0A9P6MNH0_9FUNG</name>
<accession>A0A9P6MNH0</accession>
<protein>
    <submittedName>
        <fullName evidence="3">Uncharacterized protein</fullName>
    </submittedName>
</protein>
<feature type="non-terminal residue" evidence="3">
    <location>
        <position position="276"/>
    </location>
</feature>
<dbReference type="Proteomes" id="UP000703661">
    <property type="component" value="Unassembled WGS sequence"/>
</dbReference>
<evidence type="ECO:0000256" key="1">
    <source>
        <dbReference type="SAM" id="Coils"/>
    </source>
</evidence>
<dbReference type="AlphaFoldDB" id="A0A9P6MNH0"/>
<feature type="coiled-coil region" evidence="1">
    <location>
        <begin position="210"/>
        <end position="276"/>
    </location>
</feature>
<organism evidence="3 4">
    <name type="scientific">Entomortierella chlamydospora</name>
    <dbReference type="NCBI Taxonomy" id="101097"/>
    <lineage>
        <taxon>Eukaryota</taxon>
        <taxon>Fungi</taxon>
        <taxon>Fungi incertae sedis</taxon>
        <taxon>Mucoromycota</taxon>
        <taxon>Mortierellomycotina</taxon>
        <taxon>Mortierellomycetes</taxon>
        <taxon>Mortierellales</taxon>
        <taxon>Mortierellaceae</taxon>
        <taxon>Entomortierella</taxon>
    </lineage>
</organism>
<feature type="compositionally biased region" description="Basic and acidic residues" evidence="2">
    <location>
        <begin position="93"/>
        <end position="117"/>
    </location>
</feature>
<gene>
    <name evidence="3" type="ORF">BGZ80_003557</name>
</gene>
<dbReference type="EMBL" id="JAAAID010001948">
    <property type="protein sequence ID" value="KAG0008342.1"/>
    <property type="molecule type" value="Genomic_DNA"/>
</dbReference>
<feature type="region of interest" description="Disordered" evidence="2">
    <location>
        <begin position="93"/>
        <end position="202"/>
    </location>
</feature>
<evidence type="ECO:0000313" key="3">
    <source>
        <dbReference type="EMBL" id="KAG0008342.1"/>
    </source>
</evidence>
<keyword evidence="1" id="KW-0175">Coiled coil</keyword>
<proteinExistence type="predicted"/>
<comment type="caution">
    <text evidence="3">The sequence shown here is derived from an EMBL/GenBank/DDBJ whole genome shotgun (WGS) entry which is preliminary data.</text>
</comment>
<sequence length="276" mass="31819">MKNKIERMQSAFKRGHALAKQAGFDIKGSESWKNKIKEICSYYFDMMDNWAVAWSDDVPEYCNSTKNLDDPFIDDVMPRRAVVDLTLDTNIRPDGEIATEEDQRMSERGGEDGEWSRKQRGKRWREDDEEDDEDGCPVRILQHPSRRRLKATRNCTRSDLAHLDATGANRRASTSKAQSKAKDKSKIESSNGSNGGKSQDLVEADRANLRDDMMAKLEELKIKRAKLMLEIMETKLKMGKQVVGERKLVRQMRLALEEMHLEMEAAKRRQQQANDH</sequence>
<evidence type="ECO:0000256" key="2">
    <source>
        <dbReference type="SAM" id="MobiDB-lite"/>
    </source>
</evidence>
<reference evidence="3" key="1">
    <citation type="journal article" date="2020" name="Fungal Divers.">
        <title>Resolving the Mortierellaceae phylogeny through synthesis of multi-gene phylogenetics and phylogenomics.</title>
        <authorList>
            <person name="Vandepol N."/>
            <person name="Liber J."/>
            <person name="Desiro A."/>
            <person name="Na H."/>
            <person name="Kennedy M."/>
            <person name="Barry K."/>
            <person name="Grigoriev I.V."/>
            <person name="Miller A.N."/>
            <person name="O'Donnell K."/>
            <person name="Stajich J.E."/>
            <person name="Bonito G."/>
        </authorList>
    </citation>
    <scope>NUCLEOTIDE SEQUENCE</scope>
    <source>
        <strain evidence="3">NRRL 2769</strain>
    </source>
</reference>
<evidence type="ECO:0000313" key="4">
    <source>
        <dbReference type="Proteomes" id="UP000703661"/>
    </source>
</evidence>